<dbReference type="GO" id="GO:0071038">
    <property type="term" value="P:TRAMP-dependent tRNA surveillance pathway"/>
    <property type="evidence" value="ECO:0007669"/>
    <property type="project" value="TreeGrafter"/>
</dbReference>
<dbReference type="PANTHER" id="PTHR12124:SF47">
    <property type="entry name" value="EXOSOME COMPONENT 10"/>
    <property type="match status" value="1"/>
</dbReference>
<sequence length="361" mass="41696">MNLLDLSVKLVEEVNLFLRQGRHSLDVLEMEKLVNKINEVQLLVKDSERNFKQILKEIEGEHARSDSVVIVTKNKKLVCVLGEEIVKPRIESIDAEDSKCSHTPFFYEFKPFGSTVYVETLDQLLDVDKRITQAAIEVFDHTYRSYRGFSCLISVGDTEGCIYIIDAIRFRAAIPRLALLKCGVPKIVHCEQCVQRLLQDFKHIGCFRNYEISSDMVFIDWRIRPVPKFLLEVLCKGVQKIREMLERGVETRTYCSKEIDEVEDIAVRYGIKSNNDNDILKALLKLRRFLAKNNDESVHYVMTDDQVVRLLRVKPDTQDKFLGEIGRLSPLARQHAMDFLLVFNGKKGSFQLQDLLPPSQK</sequence>
<dbReference type="GO" id="GO:0005730">
    <property type="term" value="C:nucleolus"/>
    <property type="evidence" value="ECO:0007669"/>
    <property type="project" value="TreeGrafter"/>
</dbReference>
<dbReference type="RefSeq" id="XP_003073962.1">
    <property type="nucleotide sequence ID" value="XM_003073916.1"/>
</dbReference>
<dbReference type="Pfam" id="PF00570">
    <property type="entry name" value="HRDC"/>
    <property type="match status" value="1"/>
</dbReference>
<keyword evidence="3" id="KW-0175">Coiled coil</keyword>
<name>E0S9Y0_ENCIT</name>
<protein>
    <recommendedName>
        <fullName evidence="4">HRDC domain-containing protein</fullName>
    </recommendedName>
</protein>
<dbReference type="GO" id="GO:0071051">
    <property type="term" value="P:poly(A)-dependent snoRNA 3'-end processing"/>
    <property type="evidence" value="ECO:0007669"/>
    <property type="project" value="TreeGrafter"/>
</dbReference>
<organism evidence="5 6">
    <name type="scientific">Encephalitozoon intestinalis (strain ATCC 50506)</name>
    <name type="common">Microsporidian parasite</name>
    <name type="synonym">Septata intestinalis</name>
    <dbReference type="NCBI Taxonomy" id="876142"/>
    <lineage>
        <taxon>Eukaryota</taxon>
        <taxon>Fungi</taxon>
        <taxon>Fungi incertae sedis</taxon>
        <taxon>Microsporidia</taxon>
        <taxon>Unikaryonidae</taxon>
        <taxon>Encephalitozoon</taxon>
    </lineage>
</organism>
<dbReference type="GO" id="GO:0000166">
    <property type="term" value="F:nucleotide binding"/>
    <property type="evidence" value="ECO:0007669"/>
    <property type="project" value="InterPro"/>
</dbReference>
<evidence type="ECO:0000256" key="1">
    <source>
        <dbReference type="ARBA" id="ARBA00004123"/>
    </source>
</evidence>
<evidence type="ECO:0000259" key="4">
    <source>
        <dbReference type="PROSITE" id="PS50967"/>
    </source>
</evidence>
<accession>E0S9Y0</accession>
<dbReference type="GO" id="GO:0071037">
    <property type="term" value="P:nuclear polyadenylation-dependent snRNA catabolic process"/>
    <property type="evidence" value="ECO:0007669"/>
    <property type="project" value="TreeGrafter"/>
</dbReference>
<dbReference type="Gene3D" id="3.30.420.10">
    <property type="entry name" value="Ribonuclease H-like superfamily/Ribonuclease H"/>
    <property type="match status" value="1"/>
</dbReference>
<dbReference type="KEGG" id="ein:Eint_111020"/>
<reference evidence="5 6" key="1">
    <citation type="journal article" date="2010" name="Nat. Commun.">
        <title>The complete sequence of the smallest known nuclear genome from the microsporidian Encephalitozoon intestinalis.</title>
        <authorList>
            <person name="Corradi N."/>
            <person name="Pombert J.-F."/>
            <person name="Farinelli L."/>
            <person name="Didier E.S."/>
            <person name="Keeling P.J."/>
        </authorList>
    </citation>
    <scope>NUCLEOTIDE SEQUENCE [LARGE SCALE GENOMIC DNA]</scope>
    <source>
        <strain evidence="5 6">ATCC 50506</strain>
    </source>
</reference>
<dbReference type="EMBL" id="CP001952">
    <property type="protein sequence ID" value="ADM12602.1"/>
    <property type="molecule type" value="Genomic_DNA"/>
</dbReference>
<evidence type="ECO:0000256" key="3">
    <source>
        <dbReference type="SAM" id="Coils"/>
    </source>
</evidence>
<dbReference type="VEuPathDB" id="MicrosporidiaDB:Eint_111020"/>
<dbReference type="InterPro" id="IPR044876">
    <property type="entry name" value="HRDC_dom_sf"/>
</dbReference>
<dbReference type="GO" id="GO:0000175">
    <property type="term" value="F:3'-5'-RNA exonuclease activity"/>
    <property type="evidence" value="ECO:0007669"/>
    <property type="project" value="InterPro"/>
</dbReference>
<dbReference type="InterPro" id="IPR002121">
    <property type="entry name" value="HRDC_dom"/>
</dbReference>
<comment type="subcellular location">
    <subcellularLocation>
        <location evidence="1">Nucleus</location>
    </subcellularLocation>
</comment>
<dbReference type="HOGENOM" id="CLU_771674_0_0_1"/>
<evidence type="ECO:0000256" key="2">
    <source>
        <dbReference type="ARBA" id="ARBA00023242"/>
    </source>
</evidence>
<feature type="coiled-coil region" evidence="3">
    <location>
        <begin position="30"/>
        <end position="57"/>
    </location>
</feature>
<gene>
    <name evidence="5" type="ORF">Eint_111020</name>
</gene>
<dbReference type="PANTHER" id="PTHR12124">
    <property type="entry name" value="POLYMYOSITIS/SCLERODERMA AUTOANTIGEN-RELATED"/>
    <property type="match status" value="1"/>
</dbReference>
<dbReference type="GO" id="GO:0071040">
    <property type="term" value="P:nuclear polyadenylation-dependent antisense transcript catabolic process"/>
    <property type="evidence" value="ECO:0007669"/>
    <property type="project" value="TreeGrafter"/>
</dbReference>
<dbReference type="InterPro" id="IPR045092">
    <property type="entry name" value="Rrp6-like"/>
</dbReference>
<evidence type="ECO:0000313" key="6">
    <source>
        <dbReference type="Proteomes" id="UP000002313"/>
    </source>
</evidence>
<proteinExistence type="predicted"/>
<dbReference type="AlphaFoldDB" id="E0S9Y0"/>
<feature type="domain" description="HRDC" evidence="4">
    <location>
        <begin position="273"/>
        <end position="353"/>
    </location>
</feature>
<dbReference type="SUPFAM" id="SSF53098">
    <property type="entry name" value="Ribonuclease H-like"/>
    <property type="match status" value="1"/>
</dbReference>
<dbReference type="GO" id="GO:0071044">
    <property type="term" value="P:histone mRNA catabolic process"/>
    <property type="evidence" value="ECO:0007669"/>
    <property type="project" value="TreeGrafter"/>
</dbReference>
<dbReference type="GO" id="GO:0071039">
    <property type="term" value="P:nuclear polyadenylation-dependent CUT catabolic process"/>
    <property type="evidence" value="ECO:0007669"/>
    <property type="project" value="TreeGrafter"/>
</dbReference>
<reference evidence="5 6" key="2">
    <citation type="journal article" date="2012" name="Proc. Natl. Acad. Sci. U.S.A.">
        <title>Gain and loss of multiple functionally related, horizontally transferred genes in the reduced genomes of two microsporidian parasites.</title>
        <authorList>
            <person name="Pombert J.-F."/>
            <person name="Selman M."/>
            <person name="Burki F."/>
            <person name="Bardell F.T."/>
            <person name="Farinelli L."/>
            <person name="Solter L.F."/>
            <person name="Whitman D.W."/>
            <person name="Weiss L.M."/>
            <person name="Corradi N."/>
            <person name="Keeling P.J."/>
        </authorList>
    </citation>
    <scope>NUCLEOTIDE SEQUENCE [LARGE SCALE GENOMIC DNA]</scope>
    <source>
        <strain evidence="5 6">ATCC 50506</strain>
    </source>
</reference>
<keyword evidence="2" id="KW-0539">Nucleus</keyword>
<dbReference type="OrthoDB" id="2250022at2759"/>
<dbReference type="GO" id="GO:0000176">
    <property type="term" value="C:nuclear exosome (RNase complex)"/>
    <property type="evidence" value="ECO:0007669"/>
    <property type="project" value="TreeGrafter"/>
</dbReference>
<dbReference type="GeneID" id="9699670"/>
<keyword evidence="6" id="KW-1185">Reference proteome</keyword>
<dbReference type="InterPro" id="IPR010997">
    <property type="entry name" value="HRDC-like_sf"/>
</dbReference>
<dbReference type="GO" id="GO:0071035">
    <property type="term" value="P:nuclear polyadenylation-dependent rRNA catabolic process"/>
    <property type="evidence" value="ECO:0007669"/>
    <property type="project" value="TreeGrafter"/>
</dbReference>
<dbReference type="InterPro" id="IPR036397">
    <property type="entry name" value="RNaseH_sf"/>
</dbReference>
<dbReference type="InterPro" id="IPR012337">
    <property type="entry name" value="RNaseH-like_sf"/>
</dbReference>
<dbReference type="GO" id="GO:0003727">
    <property type="term" value="F:single-stranded RNA binding"/>
    <property type="evidence" value="ECO:0007669"/>
    <property type="project" value="TreeGrafter"/>
</dbReference>
<dbReference type="Proteomes" id="UP000002313">
    <property type="component" value="Chromosome XI"/>
</dbReference>
<dbReference type="PROSITE" id="PS50967">
    <property type="entry name" value="HRDC"/>
    <property type="match status" value="1"/>
</dbReference>
<dbReference type="SUPFAM" id="SSF47819">
    <property type="entry name" value="HRDC-like"/>
    <property type="match status" value="1"/>
</dbReference>
<dbReference type="Gene3D" id="1.10.150.80">
    <property type="entry name" value="HRDC domain"/>
    <property type="match status" value="1"/>
</dbReference>
<dbReference type="GO" id="GO:0000467">
    <property type="term" value="P:exonucleolytic trimming to generate mature 3'-end of 5.8S rRNA from tricistronic rRNA transcript (SSU-rRNA, 5.8S rRNA, LSU-rRNA)"/>
    <property type="evidence" value="ECO:0007669"/>
    <property type="project" value="InterPro"/>
</dbReference>
<evidence type="ECO:0000313" key="5">
    <source>
        <dbReference type="EMBL" id="ADM12602.1"/>
    </source>
</evidence>
<dbReference type="GO" id="GO:0071036">
    <property type="term" value="P:nuclear polyadenylation-dependent snoRNA catabolic process"/>
    <property type="evidence" value="ECO:0007669"/>
    <property type="project" value="TreeGrafter"/>
</dbReference>